<dbReference type="OrthoDB" id="9976247at2"/>
<protein>
    <submittedName>
        <fullName evidence="1">Uncharacterized protein</fullName>
    </submittedName>
</protein>
<dbReference type="EMBL" id="LT607413">
    <property type="protein sequence ID" value="SCF35525.1"/>
    <property type="molecule type" value="Genomic_DNA"/>
</dbReference>
<dbReference type="Proteomes" id="UP000198253">
    <property type="component" value="Chromosome I"/>
</dbReference>
<gene>
    <name evidence="1" type="ORF">GA0070618_5660</name>
</gene>
<keyword evidence="2" id="KW-1185">Reference proteome</keyword>
<dbReference type="InParanoid" id="A0A1C4ZRC5"/>
<evidence type="ECO:0000313" key="2">
    <source>
        <dbReference type="Proteomes" id="UP000198253"/>
    </source>
</evidence>
<evidence type="ECO:0000313" key="1">
    <source>
        <dbReference type="EMBL" id="SCF35525.1"/>
    </source>
</evidence>
<name>A0A1C4ZRC5_MICEC</name>
<dbReference type="AlphaFoldDB" id="A0A1C4ZRC5"/>
<dbReference type="InterPro" id="IPR045645">
    <property type="entry name" value="DUF6403"/>
</dbReference>
<proteinExistence type="predicted"/>
<dbReference type="RefSeq" id="WP_088984309.1">
    <property type="nucleotide sequence ID" value="NZ_LT607413.1"/>
</dbReference>
<organism evidence="1 2">
    <name type="scientific">Micromonospora echinospora</name>
    <name type="common">Micromonospora purpurea</name>
    <dbReference type="NCBI Taxonomy" id="1877"/>
    <lineage>
        <taxon>Bacteria</taxon>
        <taxon>Bacillati</taxon>
        <taxon>Actinomycetota</taxon>
        <taxon>Actinomycetes</taxon>
        <taxon>Micromonosporales</taxon>
        <taxon>Micromonosporaceae</taxon>
        <taxon>Micromonospora</taxon>
    </lineage>
</organism>
<dbReference type="Pfam" id="PF19941">
    <property type="entry name" value="DUF6403"/>
    <property type="match status" value="1"/>
</dbReference>
<reference evidence="2" key="1">
    <citation type="submission" date="2016-06" db="EMBL/GenBank/DDBJ databases">
        <authorList>
            <person name="Varghese N."/>
            <person name="Submissions Spin"/>
        </authorList>
    </citation>
    <scope>NUCLEOTIDE SEQUENCE [LARGE SCALE GENOMIC DNA]</scope>
    <source>
        <strain evidence="2">DSM 43816</strain>
    </source>
</reference>
<accession>A0A1C4ZRC5</accession>
<sequence length="100" mass="10686">MWLIWLTGGVLLVAAGAAATLVPRWHARERDRRVAWSAARAAIDSATVSRDAAPCRVAEAEQLMGRAELIAAGHGGADAARLATRYAEQADRLWRAGHDG</sequence>